<proteinExistence type="inferred from homology"/>
<dbReference type="Pfam" id="PF00496">
    <property type="entry name" value="SBP_bac_5"/>
    <property type="match status" value="1"/>
</dbReference>
<keyword evidence="7" id="KW-1185">Reference proteome</keyword>
<dbReference type="InterPro" id="IPR039424">
    <property type="entry name" value="SBP_5"/>
</dbReference>
<reference evidence="6 7" key="1">
    <citation type="submission" date="2021-05" db="EMBL/GenBank/DDBJ databases">
        <title>Culturable bacteria isolated from Daya Bay.</title>
        <authorList>
            <person name="Zheng W."/>
            <person name="Yu S."/>
            <person name="Huang Y."/>
        </authorList>
    </citation>
    <scope>NUCLEOTIDE SEQUENCE [LARGE SCALE GENOMIC DNA]</scope>
    <source>
        <strain evidence="6 7">DP4N28-5</strain>
    </source>
</reference>
<gene>
    <name evidence="6" type="ORF">KJP28_10910</name>
</gene>
<comment type="subcellular location">
    <subcellularLocation>
        <location evidence="1">Periplasm</location>
    </subcellularLocation>
</comment>
<feature type="signal peptide" evidence="4">
    <location>
        <begin position="1"/>
        <end position="19"/>
    </location>
</feature>
<evidence type="ECO:0000256" key="1">
    <source>
        <dbReference type="ARBA" id="ARBA00004418"/>
    </source>
</evidence>
<dbReference type="InterPro" id="IPR030678">
    <property type="entry name" value="Peptide/Ni-bd"/>
</dbReference>
<dbReference type="PANTHER" id="PTHR30290:SF64">
    <property type="entry name" value="ABC TRANSPORTER PERIPLASMIC BINDING PROTEIN"/>
    <property type="match status" value="1"/>
</dbReference>
<feature type="domain" description="Solute-binding protein family 5" evidence="5">
    <location>
        <begin position="96"/>
        <end position="501"/>
    </location>
</feature>
<evidence type="ECO:0000256" key="3">
    <source>
        <dbReference type="ARBA" id="ARBA00022729"/>
    </source>
</evidence>
<evidence type="ECO:0000313" key="6">
    <source>
        <dbReference type="EMBL" id="MBV7379438.1"/>
    </source>
</evidence>
<organism evidence="6 7">
    <name type="scientific">Maritimibacter dapengensis</name>
    <dbReference type="NCBI Taxonomy" id="2836868"/>
    <lineage>
        <taxon>Bacteria</taxon>
        <taxon>Pseudomonadati</taxon>
        <taxon>Pseudomonadota</taxon>
        <taxon>Alphaproteobacteria</taxon>
        <taxon>Rhodobacterales</taxon>
        <taxon>Roseobacteraceae</taxon>
        <taxon>Maritimibacter</taxon>
    </lineage>
</organism>
<accession>A0ABS6T2F2</accession>
<evidence type="ECO:0000256" key="2">
    <source>
        <dbReference type="ARBA" id="ARBA00005695"/>
    </source>
</evidence>
<dbReference type="Proteomes" id="UP000756530">
    <property type="component" value="Unassembled WGS sequence"/>
</dbReference>
<name>A0ABS6T2F2_9RHOB</name>
<evidence type="ECO:0000259" key="5">
    <source>
        <dbReference type="Pfam" id="PF00496"/>
    </source>
</evidence>
<dbReference type="CDD" id="cd08497">
    <property type="entry name" value="MbnE-like"/>
    <property type="match status" value="1"/>
</dbReference>
<dbReference type="PIRSF" id="PIRSF002741">
    <property type="entry name" value="MppA"/>
    <property type="match status" value="1"/>
</dbReference>
<evidence type="ECO:0000256" key="4">
    <source>
        <dbReference type="SAM" id="SignalP"/>
    </source>
</evidence>
<comment type="caution">
    <text evidence="6">The sequence shown here is derived from an EMBL/GenBank/DDBJ whole genome shotgun (WGS) entry which is preliminary data.</text>
</comment>
<dbReference type="PANTHER" id="PTHR30290">
    <property type="entry name" value="PERIPLASMIC BINDING COMPONENT OF ABC TRANSPORTER"/>
    <property type="match status" value="1"/>
</dbReference>
<dbReference type="InterPro" id="IPR000914">
    <property type="entry name" value="SBP_5_dom"/>
</dbReference>
<keyword evidence="3 4" id="KW-0732">Signal</keyword>
<sequence>MRVFALACTIGAFAAPVSAEPMHGIAMYGDPELPADYQHLEQVNPDAPKGGTATFGESGTFDSLHPVITKGTPPWQLRFVLFESMLGRNYDEPFTLYGLLAETVDTDEDRTWVEFTLREEAEFSDGSPVTIEDVMWSYETLGTVGHPRYRNSWSAVETMEQTGPRSVKFTFNTDNRELALIMGLRPILKKAQWEGLDFERSGVEVLPIGSSPYVIGDFEQGRYLELNRNPDYWGKDVPFMQGQANFDTLRYDFYADGDVIFEAFKAGEADIYREGNAEKWATLYDFPSAQSGDVVLSEISHKRPTGIEGLVMNTRRAPFDDWRVRQAMIELFNFEFINQTLNGGREPRIQSYFSNSVLGMEVGEPATGRVAELLEPFSDDLLPGTIEGYALPVGDGSERNRSGVARALDLLAEAGYEPVDGVMQNADGVPLSFEIVISPTATRDPTRDRQITQIYRGALQRVGIDPTITSVDTAQYTDRTNTFDFDMTSYWRSVSLSPGNEQKLYWGSGSRDQEGSRNWMGVADPAIDAMIDKMLSATSREESLAATKALDRILTAGRYVIPFWYADISRIAHAKELRYPDRLPMYGDWQGFMPETWWYEE</sequence>
<comment type="similarity">
    <text evidence="2">Belongs to the bacterial solute-binding protein 5 family.</text>
</comment>
<feature type="chain" id="PRO_5046898471" evidence="4">
    <location>
        <begin position="20"/>
        <end position="601"/>
    </location>
</feature>
<protein>
    <submittedName>
        <fullName evidence="6">Extracellular solute-binding protein</fullName>
    </submittedName>
</protein>
<evidence type="ECO:0000313" key="7">
    <source>
        <dbReference type="Proteomes" id="UP000756530"/>
    </source>
</evidence>
<dbReference type="EMBL" id="JAHUZE010000002">
    <property type="protein sequence ID" value="MBV7379438.1"/>
    <property type="molecule type" value="Genomic_DNA"/>
</dbReference>